<name>A0A495SNM3_9FLAO</name>
<feature type="chain" id="PRO_5019749452" evidence="6">
    <location>
        <begin position="23"/>
        <end position="488"/>
    </location>
</feature>
<evidence type="ECO:0000256" key="4">
    <source>
        <dbReference type="ARBA" id="ARBA00023136"/>
    </source>
</evidence>
<evidence type="ECO:0000256" key="1">
    <source>
        <dbReference type="ARBA" id="ARBA00004442"/>
    </source>
</evidence>
<evidence type="ECO:0000259" key="8">
    <source>
        <dbReference type="Pfam" id="PF14322"/>
    </source>
</evidence>
<sequence>MNKKIIILSSLLLLSLSNQSCSNDYLDVNPTQAISAEDLSLYNNDAGAESFVTAIYAKFRDWNMSSFSWNGVSSITSDDADKGSSPGDTGGDKDLLDALNFTPTGGSIEEIFKANYQAVNRCNQALFFIPQLNNADPSLRNRLIGEARFLRAFVYFTLVRSYGGVPIVDHVPVAGNEDDRVMQLTRKTKEEVYAFIEADLQAAIAALPDKSAYSATNKGRASKGAAYALLAKVSLYQKKWQQVIDNCNMVTGYTLTPDFAEIYKISGENNAESIFEIQGQGGIDMPGIRQYSQTQGARGAGGWGWGFNTPSQSLVDAYNAEGDTERRNATIIFRNSTLYDGRVVPATVENPYYNYKAYSSAFTGSDYSDANIRYLRYAEVLLMKAEAMNELGQTGAAAPFLNQVRNRAGLANTTAVSQSDMRMAIYKERRLELAFEHDRWFDIIRTGQAQAAMAANGKTFVVGKHELFPIPQSFLNEAQGLSTQNPNY</sequence>
<comment type="caution">
    <text evidence="9">The sequence shown here is derived from an EMBL/GenBank/DDBJ whole genome shotgun (WGS) entry which is preliminary data.</text>
</comment>
<dbReference type="Pfam" id="PF14322">
    <property type="entry name" value="SusD-like_3"/>
    <property type="match status" value="1"/>
</dbReference>
<dbReference type="Proteomes" id="UP000272428">
    <property type="component" value="Unassembled WGS sequence"/>
</dbReference>
<dbReference type="CDD" id="cd08977">
    <property type="entry name" value="SusD"/>
    <property type="match status" value="1"/>
</dbReference>
<feature type="domain" description="RagB/SusD" evidence="7">
    <location>
        <begin position="272"/>
        <end position="488"/>
    </location>
</feature>
<proteinExistence type="inferred from homology"/>
<dbReference type="InterPro" id="IPR012944">
    <property type="entry name" value="SusD_RagB_dom"/>
</dbReference>
<feature type="domain" description="SusD-like N-terminal" evidence="8">
    <location>
        <begin position="102"/>
        <end position="235"/>
    </location>
</feature>
<accession>A0A495SNM3</accession>
<evidence type="ECO:0000256" key="6">
    <source>
        <dbReference type="SAM" id="SignalP"/>
    </source>
</evidence>
<feature type="signal peptide" evidence="6">
    <location>
        <begin position="1"/>
        <end position="22"/>
    </location>
</feature>
<dbReference type="InterPro" id="IPR033985">
    <property type="entry name" value="SusD-like_N"/>
</dbReference>
<keyword evidence="4" id="KW-0472">Membrane</keyword>
<evidence type="ECO:0000259" key="7">
    <source>
        <dbReference type="Pfam" id="PF07980"/>
    </source>
</evidence>
<comment type="subcellular location">
    <subcellularLocation>
        <location evidence="1">Cell outer membrane</location>
    </subcellularLocation>
</comment>
<evidence type="ECO:0000256" key="5">
    <source>
        <dbReference type="ARBA" id="ARBA00023237"/>
    </source>
</evidence>
<dbReference type="SUPFAM" id="SSF48452">
    <property type="entry name" value="TPR-like"/>
    <property type="match status" value="1"/>
</dbReference>
<keyword evidence="3 6" id="KW-0732">Signal</keyword>
<dbReference type="RefSeq" id="WP_121460723.1">
    <property type="nucleotide sequence ID" value="NZ_RBXB01000001.1"/>
</dbReference>
<gene>
    <name evidence="9" type="ORF">BCF58_1069</name>
</gene>
<evidence type="ECO:0000313" key="10">
    <source>
        <dbReference type="Proteomes" id="UP000272428"/>
    </source>
</evidence>
<evidence type="ECO:0000256" key="3">
    <source>
        <dbReference type="ARBA" id="ARBA00022729"/>
    </source>
</evidence>
<evidence type="ECO:0000256" key="2">
    <source>
        <dbReference type="ARBA" id="ARBA00006275"/>
    </source>
</evidence>
<dbReference type="OrthoDB" id="5694214at2"/>
<dbReference type="Pfam" id="PF07980">
    <property type="entry name" value="SusD_RagB"/>
    <property type="match status" value="1"/>
</dbReference>
<reference evidence="9 10" key="1">
    <citation type="submission" date="2018-10" db="EMBL/GenBank/DDBJ databases">
        <title>Genomic Encyclopedia of Archaeal and Bacterial Type Strains, Phase II (KMG-II): from individual species to whole genera.</title>
        <authorList>
            <person name="Goeker M."/>
        </authorList>
    </citation>
    <scope>NUCLEOTIDE SEQUENCE [LARGE SCALE GENOMIC DNA]</scope>
    <source>
        <strain evidence="9 10">DSM 14219</strain>
    </source>
</reference>
<dbReference type="InterPro" id="IPR011990">
    <property type="entry name" value="TPR-like_helical_dom_sf"/>
</dbReference>
<keyword evidence="5" id="KW-0998">Cell outer membrane</keyword>
<protein>
    <submittedName>
        <fullName evidence="9">Putative outer membrane starch-binding protein</fullName>
    </submittedName>
</protein>
<dbReference type="EMBL" id="RBXB01000001">
    <property type="protein sequence ID" value="RKT01843.1"/>
    <property type="molecule type" value="Genomic_DNA"/>
</dbReference>
<dbReference type="AlphaFoldDB" id="A0A495SNM3"/>
<comment type="similarity">
    <text evidence="2">Belongs to the SusD family.</text>
</comment>
<evidence type="ECO:0000313" key="9">
    <source>
        <dbReference type="EMBL" id="RKT01843.1"/>
    </source>
</evidence>
<dbReference type="GO" id="GO:0009279">
    <property type="term" value="C:cell outer membrane"/>
    <property type="evidence" value="ECO:0007669"/>
    <property type="project" value="UniProtKB-SubCell"/>
</dbReference>
<keyword evidence="10" id="KW-1185">Reference proteome</keyword>
<organism evidence="9 10">
    <name type="scientific">Chryseobacterium defluvii</name>
    <dbReference type="NCBI Taxonomy" id="160396"/>
    <lineage>
        <taxon>Bacteria</taxon>
        <taxon>Pseudomonadati</taxon>
        <taxon>Bacteroidota</taxon>
        <taxon>Flavobacteriia</taxon>
        <taxon>Flavobacteriales</taxon>
        <taxon>Weeksellaceae</taxon>
        <taxon>Chryseobacterium group</taxon>
        <taxon>Chryseobacterium</taxon>
    </lineage>
</organism>
<dbReference type="Gene3D" id="1.25.40.390">
    <property type="match status" value="1"/>
</dbReference>